<dbReference type="AlphaFoldDB" id="A0A016T2E5"/>
<protein>
    <submittedName>
        <fullName evidence="1">Uncharacterized protein</fullName>
    </submittedName>
</protein>
<gene>
    <name evidence="1" type="primary">Acey_s0147.g2610</name>
    <name evidence="1" type="ORF">Y032_0147g2610</name>
</gene>
<dbReference type="EMBL" id="JARK01001483">
    <property type="protein sequence ID" value="EYB96791.1"/>
    <property type="molecule type" value="Genomic_DNA"/>
</dbReference>
<sequence>MNFCLRCSTGAEPGQEQNLLSASPILSHDSVEDVLVLVSRRSALPLAEWANPNSDTENGQRSTTSTNYNSISTVKSVSCFIVIF</sequence>
<name>A0A016T2E5_9BILA</name>
<evidence type="ECO:0000313" key="1">
    <source>
        <dbReference type="EMBL" id="EYB96791.1"/>
    </source>
</evidence>
<comment type="caution">
    <text evidence="1">The sequence shown here is derived from an EMBL/GenBank/DDBJ whole genome shotgun (WGS) entry which is preliminary data.</text>
</comment>
<organism evidence="1 2">
    <name type="scientific">Ancylostoma ceylanicum</name>
    <dbReference type="NCBI Taxonomy" id="53326"/>
    <lineage>
        <taxon>Eukaryota</taxon>
        <taxon>Metazoa</taxon>
        <taxon>Ecdysozoa</taxon>
        <taxon>Nematoda</taxon>
        <taxon>Chromadorea</taxon>
        <taxon>Rhabditida</taxon>
        <taxon>Rhabditina</taxon>
        <taxon>Rhabditomorpha</taxon>
        <taxon>Strongyloidea</taxon>
        <taxon>Ancylostomatidae</taxon>
        <taxon>Ancylostomatinae</taxon>
        <taxon>Ancylostoma</taxon>
    </lineage>
</organism>
<evidence type="ECO:0000313" key="2">
    <source>
        <dbReference type="Proteomes" id="UP000024635"/>
    </source>
</evidence>
<reference evidence="2" key="1">
    <citation type="journal article" date="2015" name="Nat. Genet.">
        <title>The genome and transcriptome of the zoonotic hookworm Ancylostoma ceylanicum identify infection-specific gene families.</title>
        <authorList>
            <person name="Schwarz E.M."/>
            <person name="Hu Y."/>
            <person name="Antoshechkin I."/>
            <person name="Miller M.M."/>
            <person name="Sternberg P.W."/>
            <person name="Aroian R.V."/>
        </authorList>
    </citation>
    <scope>NUCLEOTIDE SEQUENCE</scope>
    <source>
        <strain evidence="2">HY135</strain>
    </source>
</reference>
<dbReference type="Proteomes" id="UP000024635">
    <property type="component" value="Unassembled WGS sequence"/>
</dbReference>
<proteinExistence type="predicted"/>
<accession>A0A016T2E5</accession>
<keyword evidence="2" id="KW-1185">Reference proteome</keyword>